<name>A0A949X3R0_9CLOT</name>
<dbReference type="InterPro" id="IPR041633">
    <property type="entry name" value="Polbeta"/>
</dbReference>
<dbReference type="CDD" id="cd05403">
    <property type="entry name" value="NT_KNTase_like"/>
    <property type="match status" value="1"/>
</dbReference>
<proteinExistence type="predicted"/>
<dbReference type="EMBL" id="JAEEGC010000108">
    <property type="protein sequence ID" value="MBV7275104.1"/>
    <property type="molecule type" value="Genomic_DNA"/>
</dbReference>
<sequence length="141" mass="16177">MNNLINKAQLFISIINNKYKIKFAYIFGSQATGEASESSDIDIAVCFSKNYEGMEEAFIRGDIIEEGKAFFKRDVDVVSINTASLLLKYEIIHNGVIIKDDYERADFESLALREYFDFKYYSDMYDNAVIEKIRQGEVFGG</sequence>
<accession>A0A949X3R0</accession>
<dbReference type="InterPro" id="IPR052930">
    <property type="entry name" value="TA_antitoxin_MntA"/>
</dbReference>
<comment type="caution">
    <text evidence="2">The sequence shown here is derived from an EMBL/GenBank/DDBJ whole genome shotgun (WGS) entry which is preliminary data.</text>
</comment>
<gene>
    <name evidence="2" type="ORF">I6U48_19570</name>
</gene>
<evidence type="ECO:0000313" key="2">
    <source>
        <dbReference type="EMBL" id="MBV7275104.1"/>
    </source>
</evidence>
<dbReference type="RefSeq" id="WP_218322159.1">
    <property type="nucleotide sequence ID" value="NZ_JAEEGC010000108.1"/>
</dbReference>
<keyword evidence="3" id="KW-1185">Reference proteome</keyword>
<evidence type="ECO:0000313" key="3">
    <source>
        <dbReference type="Proteomes" id="UP000694308"/>
    </source>
</evidence>
<evidence type="ECO:0000259" key="1">
    <source>
        <dbReference type="Pfam" id="PF18765"/>
    </source>
</evidence>
<dbReference type="NCBIfam" id="NF047752">
    <property type="entry name" value="MntA_antitoxin"/>
    <property type="match status" value="1"/>
</dbReference>
<organism evidence="2 3">
    <name type="scientific">Clostridium thailandense</name>
    <dbReference type="NCBI Taxonomy" id="2794346"/>
    <lineage>
        <taxon>Bacteria</taxon>
        <taxon>Bacillati</taxon>
        <taxon>Bacillota</taxon>
        <taxon>Clostridia</taxon>
        <taxon>Eubacteriales</taxon>
        <taxon>Clostridiaceae</taxon>
        <taxon>Clostridium</taxon>
    </lineage>
</organism>
<feature type="domain" description="Polymerase beta nucleotidyltransferase" evidence="1">
    <location>
        <begin position="12"/>
        <end position="100"/>
    </location>
</feature>
<dbReference type="Proteomes" id="UP000694308">
    <property type="component" value="Unassembled WGS sequence"/>
</dbReference>
<dbReference type="PANTHER" id="PTHR43852:SF3">
    <property type="entry name" value="NUCLEOTIDYLTRANSFERASE"/>
    <property type="match status" value="1"/>
</dbReference>
<dbReference type="AlphaFoldDB" id="A0A949X3R0"/>
<reference evidence="2" key="1">
    <citation type="submission" date="2020-12" db="EMBL/GenBank/DDBJ databases">
        <title>Clostridium thailandense sp. nov., a novel acetogenic bacterium isolated from peat land soil in Thailand.</title>
        <authorList>
            <person name="Chaikitkaew S."/>
            <person name="Birkeland N.K."/>
        </authorList>
    </citation>
    <scope>NUCLEOTIDE SEQUENCE</scope>
    <source>
        <strain evidence="2">PL3</strain>
    </source>
</reference>
<dbReference type="PANTHER" id="PTHR43852">
    <property type="entry name" value="NUCLEOTIDYLTRANSFERASE"/>
    <property type="match status" value="1"/>
</dbReference>
<protein>
    <submittedName>
        <fullName evidence="2">Nucleotidyltransferase domain-containing protein</fullName>
    </submittedName>
</protein>
<dbReference type="Pfam" id="PF18765">
    <property type="entry name" value="Polbeta"/>
    <property type="match status" value="1"/>
</dbReference>